<feature type="compositionally biased region" description="Basic and acidic residues" evidence="1">
    <location>
        <begin position="1"/>
        <end position="25"/>
    </location>
</feature>
<reference evidence="2" key="1">
    <citation type="journal article" date="2015" name="Nature">
        <title>Complex archaea that bridge the gap between prokaryotes and eukaryotes.</title>
        <authorList>
            <person name="Spang A."/>
            <person name="Saw J.H."/>
            <person name="Jorgensen S.L."/>
            <person name="Zaremba-Niedzwiedzka K."/>
            <person name="Martijn J."/>
            <person name="Lind A.E."/>
            <person name="van Eijk R."/>
            <person name="Schleper C."/>
            <person name="Guy L."/>
            <person name="Ettema T.J."/>
        </authorList>
    </citation>
    <scope>NUCLEOTIDE SEQUENCE</scope>
</reference>
<comment type="caution">
    <text evidence="2">The sequence shown here is derived from an EMBL/GenBank/DDBJ whole genome shotgun (WGS) entry which is preliminary data.</text>
</comment>
<name>A0A0F9CZE8_9ZZZZ</name>
<accession>A0A0F9CZE8</accession>
<feature type="region of interest" description="Disordered" evidence="1">
    <location>
        <begin position="1"/>
        <end position="34"/>
    </location>
</feature>
<dbReference type="AlphaFoldDB" id="A0A0F9CZE8"/>
<protein>
    <submittedName>
        <fullName evidence="2">Uncharacterized protein</fullName>
    </submittedName>
</protein>
<evidence type="ECO:0000313" key="2">
    <source>
        <dbReference type="EMBL" id="KKL46826.1"/>
    </source>
</evidence>
<gene>
    <name evidence="2" type="ORF">LCGC14_2341710</name>
</gene>
<feature type="non-terminal residue" evidence="2">
    <location>
        <position position="1"/>
    </location>
</feature>
<sequence>DRNNKKDKNDRNGRKTKYGRNDKKMGPVAPCGPS</sequence>
<dbReference type="EMBL" id="LAZR01033893">
    <property type="protein sequence ID" value="KKL46826.1"/>
    <property type="molecule type" value="Genomic_DNA"/>
</dbReference>
<evidence type="ECO:0000256" key="1">
    <source>
        <dbReference type="SAM" id="MobiDB-lite"/>
    </source>
</evidence>
<proteinExistence type="predicted"/>
<organism evidence="2">
    <name type="scientific">marine sediment metagenome</name>
    <dbReference type="NCBI Taxonomy" id="412755"/>
    <lineage>
        <taxon>unclassified sequences</taxon>
        <taxon>metagenomes</taxon>
        <taxon>ecological metagenomes</taxon>
    </lineage>
</organism>